<accession>A0ABS7ZTI3</accession>
<organism evidence="1 2">
    <name type="scientific">Thalassolituus marinus</name>
    <dbReference type="NCBI Taxonomy" id="671053"/>
    <lineage>
        <taxon>Bacteria</taxon>
        <taxon>Pseudomonadati</taxon>
        <taxon>Pseudomonadota</taxon>
        <taxon>Gammaproteobacteria</taxon>
        <taxon>Oceanospirillales</taxon>
        <taxon>Oceanospirillaceae</taxon>
        <taxon>Thalassolituus</taxon>
    </lineage>
</organism>
<keyword evidence="2" id="KW-1185">Reference proteome</keyword>
<dbReference type="EMBL" id="JAEDAH010000095">
    <property type="protein sequence ID" value="MCA6064902.1"/>
    <property type="molecule type" value="Genomic_DNA"/>
</dbReference>
<proteinExistence type="predicted"/>
<dbReference type="Proteomes" id="UP000714380">
    <property type="component" value="Unassembled WGS sequence"/>
</dbReference>
<gene>
    <name evidence="1" type="ORF">I9W95_14915</name>
</gene>
<dbReference type="InterPro" id="IPR009749">
    <property type="entry name" value="DUF1315"/>
</dbReference>
<sequence length="84" mass="9682">MTLEELIKAMTPEIYQNMRSAIELGRWPDGRKLDEEQRALCMEAVIYYEQLNDLPASERVGYMEDACKSEGKHGDDDVQTLTIQ</sequence>
<name>A0ABS7ZTI3_9GAMM</name>
<protein>
    <submittedName>
        <fullName evidence="1">DUF1315 family protein</fullName>
    </submittedName>
</protein>
<comment type="caution">
    <text evidence="1">The sequence shown here is derived from an EMBL/GenBank/DDBJ whole genome shotgun (WGS) entry which is preliminary data.</text>
</comment>
<reference evidence="1 2" key="1">
    <citation type="submission" date="2020-12" db="EMBL/GenBank/DDBJ databases">
        <title>Novel Thalassolituus-related marine hydrocarbonoclastic bacteria mediated algae-derived hydrocarbons mineralization in twilight zone of the northern South China Sea.</title>
        <authorList>
            <person name="Dong C."/>
        </authorList>
    </citation>
    <scope>NUCLEOTIDE SEQUENCE [LARGE SCALE GENOMIC DNA]</scope>
    <source>
        <strain evidence="1 2">IMCC1826</strain>
    </source>
</reference>
<evidence type="ECO:0000313" key="1">
    <source>
        <dbReference type="EMBL" id="MCA6064902.1"/>
    </source>
</evidence>
<dbReference type="RefSeq" id="WP_225676320.1">
    <property type="nucleotide sequence ID" value="NZ_JAEDAH010000095.1"/>
</dbReference>
<evidence type="ECO:0000313" key="2">
    <source>
        <dbReference type="Proteomes" id="UP000714380"/>
    </source>
</evidence>
<dbReference type="Pfam" id="PF07023">
    <property type="entry name" value="DUF1315"/>
    <property type="match status" value="1"/>
</dbReference>